<evidence type="ECO:0000256" key="1">
    <source>
        <dbReference type="SAM" id="Coils"/>
    </source>
</evidence>
<organism evidence="3 4">
    <name type="scientific">Ureaplasma urealyticum</name>
    <name type="common">Ureaplasma urealyticum biotype 2</name>
    <dbReference type="NCBI Taxonomy" id="2130"/>
    <lineage>
        <taxon>Bacteria</taxon>
        <taxon>Bacillati</taxon>
        <taxon>Mycoplasmatota</taxon>
        <taxon>Mycoplasmoidales</taxon>
        <taxon>Mycoplasmoidaceae</taxon>
        <taxon>Ureaplasma</taxon>
    </lineage>
</organism>
<keyword evidence="2" id="KW-0472">Membrane</keyword>
<sequence length="628" mass="73993">MIDKQKTKQLIQNPINGFFDGFKKTLNNDLDKIINQQLKGQEDNINEINELTKKIKELQGNIKQRKKSEKINQRIFCNILIGICFVIIVGLFFLHFYLKNRKIIKNFKNFENEKVHEINTCNKHKNLYVYNVLMQVNLYKISQQIFAKNGLYLMPEIQYENIKPTDLTISHDAKFVGFFGGIEVKFKSTDTFLVYYKEFSIKDVITSGTIQISYRRGDEIISETLVAHHKEPTPFVDLRSNFIHKTNYAPEFNFSTYSQSVNSRSKSIFANLEFSKYYGLGISTQNLQFDTKMLEFFTPFSQENYENFAKYLKQEDKMVPMFTKTTTSLVINDELSTNNIKPYFINLLTNESYAKTCDFLIDTNINADLQTNLNTLKYQLTKILEKYILYLTTTSLSSVIAREWYINNNSYKIGDNYDYENYYYANQNELTPSSISTKLFLKNQIAFINDCKVIPFAKLVNSQIRFGINKAQFNIKSYHVYDRVDAVPVYAHGRTHVIPVPYQEYIEYEYPFICLYILKRKQLEKDISLKYFLRTFDNLLLSNFEDHSDWSINDILDFSDDDLKKEENKMLQIYLKELDTIVTNANLNRSEFSFLVDNDGYFITISNKIELDEQTEQELCTWLRKVSM</sequence>
<evidence type="ECO:0000256" key="2">
    <source>
        <dbReference type="SAM" id="Phobius"/>
    </source>
</evidence>
<protein>
    <submittedName>
        <fullName evidence="3">Uncharacterized protein</fullName>
    </submittedName>
</protein>
<dbReference type="Proteomes" id="UP000318231">
    <property type="component" value="Chromosome"/>
</dbReference>
<evidence type="ECO:0000313" key="4">
    <source>
        <dbReference type="Proteomes" id="UP000318231"/>
    </source>
</evidence>
<accession>A0AAP9ABY0</accession>
<keyword evidence="1" id="KW-0175">Coiled coil</keyword>
<dbReference type="AlphaFoldDB" id="A0AAP9ABY0"/>
<keyword evidence="2" id="KW-0812">Transmembrane</keyword>
<name>A0AAP9ABY0_UREUR</name>
<feature type="transmembrane region" description="Helical" evidence="2">
    <location>
        <begin position="75"/>
        <end position="98"/>
    </location>
</feature>
<gene>
    <name evidence="3" type="ORF">FJM05_01700</name>
</gene>
<evidence type="ECO:0000313" key="3">
    <source>
        <dbReference type="EMBL" id="QDI64906.1"/>
    </source>
</evidence>
<dbReference type="GeneID" id="93848822"/>
<proteinExistence type="predicted"/>
<dbReference type="EMBL" id="CP041200">
    <property type="protein sequence ID" value="QDI64906.1"/>
    <property type="molecule type" value="Genomic_DNA"/>
</dbReference>
<keyword evidence="2" id="KW-1133">Transmembrane helix</keyword>
<reference evidence="3 4" key="1">
    <citation type="submission" date="2019-07" db="EMBL/GenBank/DDBJ databases">
        <title>Comparative genomics of three clinical Ureaplasma species: analysis of their core genomes and virulence factors.</title>
        <authorList>
            <person name="Yang T."/>
            <person name="Zhang Y."/>
            <person name="Li X."/>
            <person name="Kong Y."/>
            <person name="Yu H."/>
            <person name="Ruan Z."/>
            <person name="Xie X."/>
            <person name="Zhang J."/>
        </authorList>
    </citation>
    <scope>NUCLEOTIDE SEQUENCE [LARGE SCALE GENOMIC DNA]</scope>
    <source>
        <strain evidence="3 4">132</strain>
    </source>
</reference>
<feature type="coiled-coil region" evidence="1">
    <location>
        <begin position="41"/>
        <end position="68"/>
    </location>
</feature>
<dbReference type="RefSeq" id="WP_004025937.1">
    <property type="nucleotide sequence ID" value="NZ_CP041200.1"/>
</dbReference>